<evidence type="ECO:0000256" key="3">
    <source>
        <dbReference type="SAM" id="MobiDB-lite"/>
    </source>
</evidence>
<evidence type="ECO:0000313" key="4">
    <source>
        <dbReference type="EMBL" id="GGZ94657.1"/>
    </source>
</evidence>
<dbReference type="AlphaFoldDB" id="A0A918RDC8"/>
<dbReference type="RefSeq" id="WP_190058539.1">
    <property type="nucleotide sequence ID" value="NZ_BMWH01000014.1"/>
</dbReference>
<reference evidence="4" key="1">
    <citation type="journal article" date="2014" name="Int. J. Syst. Evol. Microbiol.">
        <title>Complete genome sequence of Corynebacterium casei LMG S-19264T (=DSM 44701T), isolated from a smear-ripened cheese.</title>
        <authorList>
            <consortium name="US DOE Joint Genome Institute (JGI-PGF)"/>
            <person name="Walter F."/>
            <person name="Albersmeier A."/>
            <person name="Kalinowski J."/>
            <person name="Ruckert C."/>
        </authorList>
    </citation>
    <scope>NUCLEOTIDE SEQUENCE</scope>
    <source>
        <strain evidence="4">JCM 5016</strain>
    </source>
</reference>
<comment type="caution">
    <text evidence="4">The sequence shown here is derived from an EMBL/GenBank/DDBJ whole genome shotgun (WGS) entry which is preliminary data.</text>
</comment>
<evidence type="ECO:0000256" key="2">
    <source>
        <dbReference type="ARBA" id="ARBA00022448"/>
    </source>
</evidence>
<sequence length="441" mass="48252">MTAATIRPDGHRAHPARRPLVLARRLLVLARRLLALGLLLVPATGCGGGTRTEQVTIMVPWSGQEFQAFHAVLKDFEHRTHIQVNVQVTRALTQQLDAAVAAGAPPDLAILPSVGAIEKYAHDGLRKLDVDTDAYLQPFRGLTKGLTTERDAVYAVPVKADVKSLTWFDRDHLARPPASRDALRDFSRTHPHAWCLGLESGPTSGWPGADWIADLLLAEGDGSAYGQWLAGRLAWSSQPVQDAWKTWRDLLGTATARDARTRSFTTVGQDLTSSRPRCLLAHGALSAMGFRSGTAYDYIRPFLPRLEVSADFVGMFSRNNPAAEDLITYLSGHRAQQLWVNQPGGHAFSARSEAIRYHDPVQRRIAALLQPHSGYTLCFGAADAMDPDVSAAFYRAVLDYAGGTAELPKLLADLDTVQRHLGTSRRPPVPPDRLCTTPTRN</sequence>
<evidence type="ECO:0000313" key="5">
    <source>
        <dbReference type="Proteomes" id="UP000623010"/>
    </source>
</evidence>
<protein>
    <submittedName>
        <fullName evidence="4">ABC transporter substrate-binding protein</fullName>
    </submittedName>
</protein>
<feature type="region of interest" description="Disordered" evidence="3">
    <location>
        <begin position="421"/>
        <end position="441"/>
    </location>
</feature>
<dbReference type="InterPro" id="IPR006059">
    <property type="entry name" value="SBP"/>
</dbReference>
<reference evidence="4" key="2">
    <citation type="submission" date="2020-09" db="EMBL/GenBank/DDBJ databases">
        <authorList>
            <person name="Sun Q."/>
            <person name="Ohkuma M."/>
        </authorList>
    </citation>
    <scope>NUCLEOTIDE SEQUENCE</scope>
    <source>
        <strain evidence="4">JCM 5016</strain>
    </source>
</reference>
<evidence type="ECO:0000256" key="1">
    <source>
        <dbReference type="ARBA" id="ARBA00008520"/>
    </source>
</evidence>
<dbReference type="Proteomes" id="UP000623010">
    <property type="component" value="Unassembled WGS sequence"/>
</dbReference>
<dbReference type="Gene3D" id="3.40.190.10">
    <property type="entry name" value="Periplasmic binding protein-like II"/>
    <property type="match status" value="1"/>
</dbReference>
<dbReference type="InterPro" id="IPR050490">
    <property type="entry name" value="Bact_solute-bd_prot1"/>
</dbReference>
<keyword evidence="5" id="KW-1185">Reference proteome</keyword>
<keyword evidence="2" id="KW-0813">Transport</keyword>
<dbReference type="EMBL" id="BMWH01000014">
    <property type="protein sequence ID" value="GGZ94657.1"/>
    <property type="molecule type" value="Genomic_DNA"/>
</dbReference>
<proteinExistence type="inferred from homology"/>
<accession>A0A918RDC8</accession>
<dbReference type="PANTHER" id="PTHR43649">
    <property type="entry name" value="ARABINOSE-BINDING PROTEIN-RELATED"/>
    <property type="match status" value="1"/>
</dbReference>
<organism evidence="4 5">
    <name type="scientific">Streptomyces echinoruber</name>
    <dbReference type="NCBI Taxonomy" id="68898"/>
    <lineage>
        <taxon>Bacteria</taxon>
        <taxon>Bacillati</taxon>
        <taxon>Actinomycetota</taxon>
        <taxon>Actinomycetes</taxon>
        <taxon>Kitasatosporales</taxon>
        <taxon>Streptomycetaceae</taxon>
        <taxon>Streptomyces</taxon>
    </lineage>
</organism>
<comment type="similarity">
    <text evidence="1">Belongs to the bacterial solute-binding protein 1 family.</text>
</comment>
<gene>
    <name evidence="4" type="ORF">GCM10010389_37030</name>
</gene>
<name>A0A918RDC8_9ACTN</name>
<dbReference type="Pfam" id="PF01547">
    <property type="entry name" value="SBP_bac_1"/>
    <property type="match status" value="1"/>
</dbReference>
<dbReference type="SUPFAM" id="SSF53850">
    <property type="entry name" value="Periplasmic binding protein-like II"/>
    <property type="match status" value="1"/>
</dbReference>
<dbReference type="PANTHER" id="PTHR43649:SF29">
    <property type="entry name" value="OSMOPROTECTIVE COMPOUNDS-BINDING PROTEIN GGTB"/>
    <property type="match status" value="1"/>
</dbReference>